<organism evidence="4 5">
    <name type="scientific">Dictyobacter aurantiacus</name>
    <dbReference type="NCBI Taxonomy" id="1936993"/>
    <lineage>
        <taxon>Bacteria</taxon>
        <taxon>Bacillati</taxon>
        <taxon>Chloroflexota</taxon>
        <taxon>Ktedonobacteria</taxon>
        <taxon>Ktedonobacterales</taxon>
        <taxon>Dictyobacteraceae</taxon>
        <taxon>Dictyobacter</taxon>
    </lineage>
</organism>
<evidence type="ECO:0000313" key="5">
    <source>
        <dbReference type="Proteomes" id="UP000287224"/>
    </source>
</evidence>
<evidence type="ECO:0000256" key="1">
    <source>
        <dbReference type="ARBA" id="ARBA00022679"/>
    </source>
</evidence>
<dbReference type="InterPro" id="IPR000182">
    <property type="entry name" value="GNAT_dom"/>
</dbReference>
<evidence type="ECO:0000259" key="3">
    <source>
        <dbReference type="PROSITE" id="PS51186"/>
    </source>
</evidence>
<dbReference type="GO" id="GO:0016747">
    <property type="term" value="F:acyltransferase activity, transferring groups other than amino-acyl groups"/>
    <property type="evidence" value="ECO:0007669"/>
    <property type="project" value="InterPro"/>
</dbReference>
<feature type="domain" description="N-acetyltransferase" evidence="3">
    <location>
        <begin position="2"/>
        <end position="162"/>
    </location>
</feature>
<keyword evidence="5" id="KW-1185">Reference proteome</keyword>
<reference evidence="5" key="1">
    <citation type="submission" date="2018-12" db="EMBL/GenBank/DDBJ databases">
        <title>Tengunoibacter tsumagoiensis gen. nov., sp. nov., Dictyobacter kobayashii sp. nov., D. alpinus sp. nov., and D. joshuensis sp. nov. and description of Dictyobacteraceae fam. nov. within the order Ktedonobacterales isolated from Tengu-no-mugimeshi.</title>
        <authorList>
            <person name="Wang C.M."/>
            <person name="Zheng Y."/>
            <person name="Sakai Y."/>
            <person name="Toyoda A."/>
            <person name="Minakuchi Y."/>
            <person name="Abe K."/>
            <person name="Yokota A."/>
            <person name="Yabe S."/>
        </authorList>
    </citation>
    <scope>NUCLEOTIDE SEQUENCE [LARGE SCALE GENOMIC DNA]</scope>
    <source>
        <strain evidence="5">S-27</strain>
    </source>
</reference>
<proteinExistence type="predicted"/>
<dbReference type="PROSITE" id="PS51186">
    <property type="entry name" value="GNAT"/>
    <property type="match status" value="1"/>
</dbReference>
<protein>
    <submittedName>
        <fullName evidence="4">GNAT family N-acetyltransferase</fullName>
    </submittedName>
</protein>
<dbReference type="CDD" id="cd04301">
    <property type="entry name" value="NAT_SF"/>
    <property type="match status" value="1"/>
</dbReference>
<dbReference type="PANTHER" id="PTHR43877">
    <property type="entry name" value="AMINOALKYLPHOSPHONATE N-ACETYLTRANSFERASE-RELATED-RELATED"/>
    <property type="match status" value="1"/>
</dbReference>
<gene>
    <name evidence="4" type="ORF">KDAU_45620</name>
</gene>
<dbReference type="AlphaFoldDB" id="A0A401ZK52"/>
<keyword evidence="2" id="KW-0012">Acyltransferase</keyword>
<dbReference type="RefSeq" id="WP_126598328.1">
    <property type="nucleotide sequence ID" value="NZ_BIFQ01000001.1"/>
</dbReference>
<dbReference type="OrthoDB" id="9796381at2"/>
<keyword evidence="1 4" id="KW-0808">Transferase</keyword>
<name>A0A401ZK52_9CHLR</name>
<evidence type="ECO:0000313" key="4">
    <source>
        <dbReference type="EMBL" id="GCE07233.1"/>
    </source>
</evidence>
<evidence type="ECO:0000256" key="2">
    <source>
        <dbReference type="ARBA" id="ARBA00023315"/>
    </source>
</evidence>
<dbReference type="Pfam" id="PF00583">
    <property type="entry name" value="Acetyltransf_1"/>
    <property type="match status" value="1"/>
</dbReference>
<comment type="caution">
    <text evidence="4">The sequence shown here is derived from an EMBL/GenBank/DDBJ whole genome shotgun (WGS) entry which is preliminary data.</text>
</comment>
<dbReference type="SUPFAM" id="SSF55729">
    <property type="entry name" value="Acyl-CoA N-acyltransferases (Nat)"/>
    <property type="match status" value="1"/>
</dbReference>
<accession>A0A401ZK52</accession>
<dbReference type="Gene3D" id="3.40.630.30">
    <property type="match status" value="1"/>
</dbReference>
<dbReference type="EMBL" id="BIFQ01000001">
    <property type="protein sequence ID" value="GCE07233.1"/>
    <property type="molecule type" value="Genomic_DNA"/>
</dbReference>
<sequence>MFTLRRYTSTDQSAVEHLHVSALQQTGAYLGRGPWDDDIYAIENVYLKDQGEFLIGEDDGRMVAMGALKRTGPDRAEIKRMRIHPDYQGRGYGQLVLAALEAHARALGYQTLHLDTSILQLPAQRLYEKNGYREVGRTHYPQHVDRETHQLLEVILYEKSLN</sequence>
<dbReference type="Proteomes" id="UP000287224">
    <property type="component" value="Unassembled WGS sequence"/>
</dbReference>
<dbReference type="PANTHER" id="PTHR43877:SF5">
    <property type="entry name" value="BLL8307 PROTEIN"/>
    <property type="match status" value="1"/>
</dbReference>
<dbReference type="InterPro" id="IPR050832">
    <property type="entry name" value="Bact_Acetyltransf"/>
</dbReference>
<dbReference type="InterPro" id="IPR016181">
    <property type="entry name" value="Acyl_CoA_acyltransferase"/>
</dbReference>